<reference evidence="2" key="1">
    <citation type="journal article" date="2021" name="Nat. Commun.">
        <title>Genetic determinants of endophytism in the Arabidopsis root mycobiome.</title>
        <authorList>
            <person name="Mesny F."/>
            <person name="Miyauchi S."/>
            <person name="Thiergart T."/>
            <person name="Pickel B."/>
            <person name="Atanasova L."/>
            <person name="Karlsson M."/>
            <person name="Huettel B."/>
            <person name="Barry K.W."/>
            <person name="Haridas S."/>
            <person name="Chen C."/>
            <person name="Bauer D."/>
            <person name="Andreopoulos W."/>
            <person name="Pangilinan J."/>
            <person name="LaButti K."/>
            <person name="Riley R."/>
            <person name="Lipzen A."/>
            <person name="Clum A."/>
            <person name="Drula E."/>
            <person name="Henrissat B."/>
            <person name="Kohler A."/>
            <person name="Grigoriev I.V."/>
            <person name="Martin F.M."/>
            <person name="Hacquard S."/>
        </authorList>
    </citation>
    <scope>NUCLEOTIDE SEQUENCE</scope>
    <source>
        <strain evidence="2">MPI-CAGE-AT-0147</strain>
    </source>
</reference>
<evidence type="ECO:0000256" key="1">
    <source>
        <dbReference type="SAM" id="MobiDB-lite"/>
    </source>
</evidence>
<organism evidence="2 3">
    <name type="scientific">Dactylonectria macrodidyma</name>
    <dbReference type="NCBI Taxonomy" id="307937"/>
    <lineage>
        <taxon>Eukaryota</taxon>
        <taxon>Fungi</taxon>
        <taxon>Dikarya</taxon>
        <taxon>Ascomycota</taxon>
        <taxon>Pezizomycotina</taxon>
        <taxon>Sordariomycetes</taxon>
        <taxon>Hypocreomycetidae</taxon>
        <taxon>Hypocreales</taxon>
        <taxon>Nectriaceae</taxon>
        <taxon>Dactylonectria</taxon>
    </lineage>
</organism>
<keyword evidence="3" id="KW-1185">Reference proteome</keyword>
<name>A0A9P9IX62_9HYPO</name>
<comment type="caution">
    <text evidence="2">The sequence shown here is derived from an EMBL/GenBank/DDBJ whole genome shotgun (WGS) entry which is preliminary data.</text>
</comment>
<sequence>MDPVAQKIIEDIIINDIMDDDKREMAAIATVLTMVQNQQNQQQHSDETEGSEEYDSEYDSLEEDSEYVDEPNSAPVPKQVVGRQADTRKRSHSHLKEESPCSMPKVDSQTQLEPRKRVCMDSPSGSGPSSVAVPMPKLVVTEKPKPLLTPAQAICQLDFKVAGAWDLAAAFCDIGGRFALNATAQHLSIVCARLRSCASDARHYNSLSNAEKDHLLWRWINIERLITESKRGEMTMRTLQGKVGMAKDVRTAPVRPQPTVTDTRLKAASVKRIDAKPQGKLEDRVKLWLNDINVN</sequence>
<feature type="compositionally biased region" description="Acidic residues" evidence="1">
    <location>
        <begin position="48"/>
        <end position="69"/>
    </location>
</feature>
<protein>
    <submittedName>
        <fullName evidence="2">Uncharacterized protein</fullName>
    </submittedName>
</protein>
<gene>
    <name evidence="2" type="ORF">EDB81DRAFT_762574</name>
</gene>
<proteinExistence type="predicted"/>
<accession>A0A9P9IX62</accession>
<dbReference type="EMBL" id="JAGMUV010000014">
    <property type="protein sequence ID" value="KAH7134255.1"/>
    <property type="molecule type" value="Genomic_DNA"/>
</dbReference>
<feature type="region of interest" description="Disordered" evidence="1">
    <location>
        <begin position="36"/>
        <end position="114"/>
    </location>
</feature>
<dbReference type="OrthoDB" id="5096014at2759"/>
<dbReference type="Proteomes" id="UP000738349">
    <property type="component" value="Unassembled WGS sequence"/>
</dbReference>
<dbReference type="AlphaFoldDB" id="A0A9P9IX62"/>
<evidence type="ECO:0000313" key="3">
    <source>
        <dbReference type="Proteomes" id="UP000738349"/>
    </source>
</evidence>
<evidence type="ECO:0000313" key="2">
    <source>
        <dbReference type="EMBL" id="KAH7134255.1"/>
    </source>
</evidence>